<dbReference type="EMBL" id="LAZR01000282">
    <property type="protein sequence ID" value="KKN77257.1"/>
    <property type="molecule type" value="Genomic_DNA"/>
</dbReference>
<name>A0A0F9TQM4_9ZZZZ</name>
<gene>
    <name evidence="1" type="ORF">LCGC14_0362350</name>
</gene>
<dbReference type="AlphaFoldDB" id="A0A0F9TQM4"/>
<proteinExistence type="predicted"/>
<reference evidence="1" key="1">
    <citation type="journal article" date="2015" name="Nature">
        <title>Complex archaea that bridge the gap between prokaryotes and eukaryotes.</title>
        <authorList>
            <person name="Spang A."/>
            <person name="Saw J.H."/>
            <person name="Jorgensen S.L."/>
            <person name="Zaremba-Niedzwiedzka K."/>
            <person name="Martijn J."/>
            <person name="Lind A.E."/>
            <person name="van Eijk R."/>
            <person name="Schleper C."/>
            <person name="Guy L."/>
            <person name="Ettema T.J."/>
        </authorList>
    </citation>
    <scope>NUCLEOTIDE SEQUENCE</scope>
</reference>
<protein>
    <submittedName>
        <fullName evidence="1">Uncharacterized protein</fullName>
    </submittedName>
</protein>
<sequence>MDIIKALKENEKPFGLMSEELQAKTKEMGRGCFQLFMAHGQWLRCPTQDFNKDEFVPGTTYRLLADYQEPAEDGYETIEIVNEEGALKYLPEDNGEVCWFITTAQSDANFAGYLYADAIISSMPVRYDIDGVGHHNFYFAKEDAFRTNILRPTHVVFKK</sequence>
<comment type="caution">
    <text evidence="1">The sequence shown here is derived from an EMBL/GenBank/DDBJ whole genome shotgun (WGS) entry which is preliminary data.</text>
</comment>
<organism evidence="1">
    <name type="scientific">marine sediment metagenome</name>
    <dbReference type="NCBI Taxonomy" id="412755"/>
    <lineage>
        <taxon>unclassified sequences</taxon>
        <taxon>metagenomes</taxon>
        <taxon>ecological metagenomes</taxon>
    </lineage>
</organism>
<evidence type="ECO:0000313" key="1">
    <source>
        <dbReference type="EMBL" id="KKN77257.1"/>
    </source>
</evidence>
<accession>A0A0F9TQM4</accession>